<dbReference type="InterPro" id="IPR012334">
    <property type="entry name" value="Pectin_lyas_fold"/>
</dbReference>
<dbReference type="RefSeq" id="WP_164142192.1">
    <property type="nucleotide sequence ID" value="NZ_JAAGMB010000545.1"/>
</dbReference>
<evidence type="ECO:0000256" key="1">
    <source>
        <dbReference type="SAM" id="SignalP"/>
    </source>
</evidence>
<feature type="signal peptide" evidence="1">
    <location>
        <begin position="1"/>
        <end position="21"/>
    </location>
</feature>
<sequence length="355" mass="36622">MLAGVMGAAAAGALITPRAAAASPPTGTRSTSGLPVVAVGEDWQQALAATSRVQLEPGATYTLNAPVELPDGCLIVGNGATVTVGDTTTPALRITRRRGVTVSGVRFRSQADDPLGTAMVAGHVAVTVTRSSDVRVVDCDFERWRGAGVVVTGSAADDYMSARTVVSGNTFDRCYFGVSAADRSEYSLLTGNIFTSCRLAVWNSSGNWNIQGNTVVACYGAYYSLAATSPYGRQSADNWNHGAVTGNTFNHSNGGAPARWTTNVAFPVSGSPRDPGTGVVVSGVLPPTFSGNTLWYTDVTAADLGGDRWVLNGCALSDLSVRCSGSVPVHLLGHQGNHAPTVSGNVVDLLADLGR</sequence>
<dbReference type="InterPro" id="IPR002612">
    <property type="entry name" value="Adeno_E1B_55kDa"/>
</dbReference>
<dbReference type="Gene3D" id="2.160.20.10">
    <property type="entry name" value="Single-stranded right-handed beta-helix, Pectin lyase-like"/>
    <property type="match status" value="1"/>
</dbReference>
<gene>
    <name evidence="2" type="ORF">G3I46_25420</name>
</gene>
<proteinExistence type="predicted"/>
<organism evidence="2 3">
    <name type="scientific">Streptomyces coelicoflavus</name>
    <dbReference type="NCBI Taxonomy" id="285562"/>
    <lineage>
        <taxon>Bacteria</taxon>
        <taxon>Bacillati</taxon>
        <taxon>Actinomycetota</taxon>
        <taxon>Actinomycetes</taxon>
        <taxon>Kitasatosporales</taxon>
        <taxon>Streptomycetaceae</taxon>
        <taxon>Streptomyces</taxon>
    </lineage>
</organism>
<dbReference type="AlphaFoldDB" id="A0A6N9UPK5"/>
<dbReference type="Proteomes" id="UP000469545">
    <property type="component" value="Unassembled WGS sequence"/>
</dbReference>
<name>A0A6N9UPK5_9ACTN</name>
<evidence type="ECO:0008006" key="4">
    <source>
        <dbReference type="Google" id="ProtNLM"/>
    </source>
</evidence>
<keyword evidence="3" id="KW-1185">Reference proteome</keyword>
<dbReference type="Pfam" id="PF01696">
    <property type="entry name" value="Adeno_E1B_55K"/>
    <property type="match status" value="1"/>
</dbReference>
<dbReference type="InterPro" id="IPR006626">
    <property type="entry name" value="PbH1"/>
</dbReference>
<reference evidence="2 3" key="1">
    <citation type="submission" date="2020-01" db="EMBL/GenBank/DDBJ databases">
        <title>Insect and environment-associated Actinomycetes.</title>
        <authorList>
            <person name="Currrie C."/>
            <person name="Chevrette M."/>
            <person name="Carlson C."/>
            <person name="Stubbendieck R."/>
            <person name="Wendt-Pienkowski E."/>
        </authorList>
    </citation>
    <scope>NUCLEOTIDE SEQUENCE [LARGE SCALE GENOMIC DNA]</scope>
    <source>
        <strain evidence="2 3">SID14172</strain>
    </source>
</reference>
<comment type="caution">
    <text evidence="2">The sequence shown here is derived from an EMBL/GenBank/DDBJ whole genome shotgun (WGS) entry which is preliminary data.</text>
</comment>
<keyword evidence="1" id="KW-0732">Signal</keyword>
<feature type="chain" id="PRO_5038435993" description="Right-handed parallel beta-helix repeat-containing protein" evidence="1">
    <location>
        <begin position="22"/>
        <end position="355"/>
    </location>
</feature>
<dbReference type="SUPFAM" id="SSF51126">
    <property type="entry name" value="Pectin lyase-like"/>
    <property type="match status" value="1"/>
</dbReference>
<accession>A0A6N9UPK5</accession>
<protein>
    <recommendedName>
        <fullName evidence="4">Right-handed parallel beta-helix repeat-containing protein</fullName>
    </recommendedName>
</protein>
<evidence type="ECO:0000313" key="2">
    <source>
        <dbReference type="EMBL" id="NEB19791.1"/>
    </source>
</evidence>
<dbReference type="SMART" id="SM00710">
    <property type="entry name" value="PbH1"/>
    <property type="match status" value="6"/>
</dbReference>
<dbReference type="InterPro" id="IPR011050">
    <property type="entry name" value="Pectin_lyase_fold/virulence"/>
</dbReference>
<dbReference type="EMBL" id="JAAGMB010000545">
    <property type="protein sequence ID" value="NEB19791.1"/>
    <property type="molecule type" value="Genomic_DNA"/>
</dbReference>
<evidence type="ECO:0000313" key="3">
    <source>
        <dbReference type="Proteomes" id="UP000469545"/>
    </source>
</evidence>